<dbReference type="Proteomes" id="UP000430634">
    <property type="component" value="Unassembled WGS sequence"/>
</dbReference>
<reference evidence="2" key="4">
    <citation type="submission" date="2024-05" db="EMBL/GenBank/DDBJ databases">
        <authorList>
            <person name="Sun Q."/>
            <person name="Zhou Y."/>
        </authorList>
    </citation>
    <scope>NUCLEOTIDE SEQUENCE</scope>
    <source>
        <strain evidence="2">CGMCC 1.15931</strain>
    </source>
</reference>
<keyword evidence="1" id="KW-0472">Membrane</keyword>
<feature type="transmembrane region" description="Helical" evidence="1">
    <location>
        <begin position="101"/>
        <end position="119"/>
    </location>
</feature>
<feature type="transmembrane region" description="Helical" evidence="1">
    <location>
        <begin position="446"/>
        <end position="465"/>
    </location>
</feature>
<feature type="transmembrane region" description="Helical" evidence="1">
    <location>
        <begin position="30"/>
        <end position="50"/>
    </location>
</feature>
<evidence type="ECO:0000313" key="3">
    <source>
        <dbReference type="EMBL" id="MTV52295.1"/>
    </source>
</evidence>
<keyword evidence="1" id="KW-1133">Transmembrane helix</keyword>
<evidence type="ECO:0000313" key="5">
    <source>
        <dbReference type="Proteomes" id="UP000622638"/>
    </source>
</evidence>
<feature type="transmembrane region" description="Helical" evidence="1">
    <location>
        <begin position="420"/>
        <end position="440"/>
    </location>
</feature>
<protein>
    <recommendedName>
        <fullName evidence="6">Permease</fullName>
    </recommendedName>
</protein>
<feature type="transmembrane region" description="Helical" evidence="1">
    <location>
        <begin position="307"/>
        <end position="329"/>
    </location>
</feature>
<reference evidence="3 4" key="3">
    <citation type="submission" date="2019-11" db="EMBL/GenBank/DDBJ databases">
        <title>Type strains purchased from KCTC, JCM and DSMZ.</title>
        <authorList>
            <person name="Lu H."/>
        </authorList>
    </citation>
    <scope>NUCLEOTIDE SEQUENCE [LARGE SCALE GENOMIC DNA]</scope>
    <source>
        <strain evidence="3 4">KCTC 52429</strain>
    </source>
</reference>
<dbReference type="EMBL" id="WNKZ01000010">
    <property type="protein sequence ID" value="MTV52295.1"/>
    <property type="molecule type" value="Genomic_DNA"/>
</dbReference>
<organism evidence="3 4">
    <name type="scientific">Pseudoduganella buxea</name>
    <dbReference type="NCBI Taxonomy" id="1949069"/>
    <lineage>
        <taxon>Bacteria</taxon>
        <taxon>Pseudomonadati</taxon>
        <taxon>Pseudomonadota</taxon>
        <taxon>Betaproteobacteria</taxon>
        <taxon>Burkholderiales</taxon>
        <taxon>Oxalobacteraceae</taxon>
        <taxon>Telluria group</taxon>
        <taxon>Pseudoduganella</taxon>
    </lineage>
</organism>
<evidence type="ECO:0008006" key="6">
    <source>
        <dbReference type="Google" id="ProtNLM"/>
    </source>
</evidence>
<dbReference type="RefSeq" id="WP_155469623.1">
    <property type="nucleotide sequence ID" value="NZ_BMKG01000002.1"/>
</dbReference>
<sequence length="485" mass="51368">MSALDTFGVAGYRMLLLQPVLARRLNGSLWMTWLLLGAAGFSLLAFGLGMDDWRAGMVVAAVMLGALVVMWWLLFLVSAIAQNAPAQSWLVPGLHGRLVKAAALLWVTGTAVIGLAFGIPLGHVGYALLAGGALLLFIAAMQSFPWLAVLPLLFMVSQRFLPLQSSVLAQLETLGEPLVTAIGAALLLALGAAILHRTFPRGGDRHHAWQRRLGERAEAIKAGSLPGAPDPTGTRPSRWRDALYFAGLRRASRPGGHLLRSRNRARGLLFGLGTASHWGSVVLGQLCAVAFVTVAGRGMLAVNDPQGMAVMFCTTLLVMPMLLHVHAVLTAMHRYRAEQALLRLAPAAPDAATFNRQFGAVLLQRFLLVWLAATAGTLAAAAELLPGPLARTTIAATAALALLAGAFLLRDYASLRRMRLAFGIAVTVLVVAGVGLRLLMASAGHAVPAWLIAGLVALAALVLAWRLRTMATRPLAFPAARLALD</sequence>
<dbReference type="OrthoDB" id="8750340at2"/>
<keyword evidence="5" id="KW-1185">Reference proteome</keyword>
<feature type="transmembrane region" description="Helical" evidence="1">
    <location>
        <begin position="174"/>
        <end position="195"/>
    </location>
</feature>
<accession>A0A6I3SUF9</accession>
<evidence type="ECO:0000313" key="4">
    <source>
        <dbReference type="Proteomes" id="UP000430634"/>
    </source>
</evidence>
<reference evidence="2" key="1">
    <citation type="journal article" date="2014" name="Int. J. Syst. Evol. Microbiol.">
        <title>Complete genome of a new Firmicutes species belonging to the dominant human colonic microbiota ('Ruminococcus bicirculans') reveals two chromosomes and a selective capacity to utilize plant glucans.</title>
        <authorList>
            <consortium name="NISC Comparative Sequencing Program"/>
            <person name="Wegmann U."/>
            <person name="Louis P."/>
            <person name="Goesmann A."/>
            <person name="Henrissat B."/>
            <person name="Duncan S.H."/>
            <person name="Flint H.J."/>
        </authorList>
    </citation>
    <scope>NUCLEOTIDE SEQUENCE</scope>
    <source>
        <strain evidence="2">CGMCC 1.15931</strain>
    </source>
</reference>
<dbReference type="Proteomes" id="UP000622638">
    <property type="component" value="Unassembled WGS sequence"/>
</dbReference>
<feature type="transmembrane region" description="Helical" evidence="1">
    <location>
        <begin position="126"/>
        <end position="154"/>
    </location>
</feature>
<feature type="transmembrane region" description="Helical" evidence="1">
    <location>
        <begin position="362"/>
        <end position="382"/>
    </location>
</feature>
<feature type="transmembrane region" description="Helical" evidence="1">
    <location>
        <begin position="388"/>
        <end position="408"/>
    </location>
</feature>
<keyword evidence="1" id="KW-0812">Transmembrane</keyword>
<proteinExistence type="predicted"/>
<reference evidence="5" key="2">
    <citation type="journal article" date="2019" name="Int. J. Syst. Evol. Microbiol.">
        <title>The Global Catalogue of Microorganisms (GCM) 10K type strain sequencing project: providing services to taxonomists for standard genome sequencing and annotation.</title>
        <authorList>
            <consortium name="The Broad Institute Genomics Platform"/>
            <consortium name="The Broad Institute Genome Sequencing Center for Infectious Disease"/>
            <person name="Wu L."/>
            <person name="Ma J."/>
        </authorList>
    </citation>
    <scope>NUCLEOTIDE SEQUENCE [LARGE SCALE GENOMIC DNA]</scope>
    <source>
        <strain evidence="5">CGMCC 1.15931</strain>
    </source>
</reference>
<comment type="caution">
    <text evidence="3">The sequence shown here is derived from an EMBL/GenBank/DDBJ whole genome shotgun (WGS) entry which is preliminary data.</text>
</comment>
<evidence type="ECO:0000256" key="1">
    <source>
        <dbReference type="SAM" id="Phobius"/>
    </source>
</evidence>
<feature type="transmembrane region" description="Helical" evidence="1">
    <location>
        <begin position="268"/>
        <end position="295"/>
    </location>
</feature>
<name>A0A6I3SUF9_9BURK</name>
<feature type="transmembrane region" description="Helical" evidence="1">
    <location>
        <begin position="57"/>
        <end position="81"/>
    </location>
</feature>
<gene>
    <name evidence="2" type="ORF">GCM10011572_05720</name>
    <name evidence="3" type="ORF">GM672_06045</name>
</gene>
<dbReference type="EMBL" id="BMKG01000002">
    <property type="protein sequence ID" value="GGB86603.1"/>
    <property type="molecule type" value="Genomic_DNA"/>
</dbReference>
<dbReference type="AlphaFoldDB" id="A0A6I3SUF9"/>
<evidence type="ECO:0000313" key="2">
    <source>
        <dbReference type="EMBL" id="GGB86603.1"/>
    </source>
</evidence>